<organism evidence="1 2">
    <name type="scientific">Datura stramonium</name>
    <name type="common">Jimsonweed</name>
    <name type="synonym">Common thornapple</name>
    <dbReference type="NCBI Taxonomy" id="4076"/>
    <lineage>
        <taxon>Eukaryota</taxon>
        <taxon>Viridiplantae</taxon>
        <taxon>Streptophyta</taxon>
        <taxon>Embryophyta</taxon>
        <taxon>Tracheophyta</taxon>
        <taxon>Spermatophyta</taxon>
        <taxon>Magnoliopsida</taxon>
        <taxon>eudicotyledons</taxon>
        <taxon>Gunneridae</taxon>
        <taxon>Pentapetalae</taxon>
        <taxon>asterids</taxon>
        <taxon>lamiids</taxon>
        <taxon>Solanales</taxon>
        <taxon>Solanaceae</taxon>
        <taxon>Solanoideae</taxon>
        <taxon>Datureae</taxon>
        <taxon>Datura</taxon>
    </lineage>
</organism>
<feature type="non-terminal residue" evidence="1">
    <location>
        <position position="98"/>
    </location>
</feature>
<reference evidence="1 2" key="1">
    <citation type="journal article" date="2021" name="BMC Genomics">
        <title>Datura genome reveals duplications of psychoactive alkaloid biosynthetic genes and high mutation rate following tissue culture.</title>
        <authorList>
            <person name="Rajewski A."/>
            <person name="Carter-House D."/>
            <person name="Stajich J."/>
            <person name="Litt A."/>
        </authorList>
    </citation>
    <scope>NUCLEOTIDE SEQUENCE [LARGE SCALE GENOMIC DNA]</scope>
    <source>
        <strain evidence="1">AR-01</strain>
    </source>
</reference>
<name>A0ABS8WTG1_DATST</name>
<evidence type="ECO:0000313" key="2">
    <source>
        <dbReference type="Proteomes" id="UP000823775"/>
    </source>
</evidence>
<dbReference type="Proteomes" id="UP000823775">
    <property type="component" value="Unassembled WGS sequence"/>
</dbReference>
<dbReference type="EMBL" id="JACEIK010012731">
    <property type="protein sequence ID" value="MCE3216212.1"/>
    <property type="molecule type" value="Genomic_DNA"/>
</dbReference>
<evidence type="ECO:0000313" key="1">
    <source>
        <dbReference type="EMBL" id="MCE3216212.1"/>
    </source>
</evidence>
<accession>A0ABS8WTG1</accession>
<keyword evidence="2" id="KW-1185">Reference proteome</keyword>
<gene>
    <name evidence="1" type="ORF">HAX54_005474</name>
</gene>
<sequence length="98" mass="10863">ASEILDKFAKTNKAWYSIESETAAVKHLRGVPAELQKRGKERDQDMAQIKAQMKLITTHLTTMSTQRCLNQTPGDTITGINVGTITTMIVQAMLVESK</sequence>
<protein>
    <submittedName>
        <fullName evidence="1">Uncharacterized protein</fullName>
    </submittedName>
</protein>
<proteinExistence type="predicted"/>
<comment type="caution">
    <text evidence="1">The sequence shown here is derived from an EMBL/GenBank/DDBJ whole genome shotgun (WGS) entry which is preliminary data.</text>
</comment>
<feature type="non-terminal residue" evidence="1">
    <location>
        <position position="1"/>
    </location>
</feature>